<keyword evidence="3" id="KW-0804">Transcription</keyword>
<feature type="domain" description="HTH araC/xylS-type" evidence="4">
    <location>
        <begin position="221"/>
        <end position="319"/>
    </location>
</feature>
<evidence type="ECO:0000256" key="2">
    <source>
        <dbReference type="ARBA" id="ARBA00023125"/>
    </source>
</evidence>
<reference evidence="6" key="1">
    <citation type="submission" date="2016-10" db="EMBL/GenBank/DDBJ databases">
        <authorList>
            <person name="Varghese N."/>
            <person name="Submissions S."/>
        </authorList>
    </citation>
    <scope>NUCLEOTIDE SEQUENCE [LARGE SCALE GENOMIC DNA]</scope>
    <source>
        <strain evidence="6">LMG 26031</strain>
    </source>
</reference>
<dbReference type="PANTHER" id="PTHR43280:SF2">
    <property type="entry name" value="HTH-TYPE TRANSCRIPTIONAL REGULATOR EXSA"/>
    <property type="match status" value="1"/>
</dbReference>
<evidence type="ECO:0000256" key="1">
    <source>
        <dbReference type="ARBA" id="ARBA00023015"/>
    </source>
</evidence>
<dbReference type="GO" id="GO:0043565">
    <property type="term" value="F:sequence-specific DNA binding"/>
    <property type="evidence" value="ECO:0007669"/>
    <property type="project" value="InterPro"/>
</dbReference>
<keyword evidence="6" id="KW-1185">Reference proteome</keyword>
<dbReference type="EMBL" id="FNYE01000022">
    <property type="protein sequence ID" value="SEJ88850.1"/>
    <property type="molecule type" value="Genomic_DNA"/>
</dbReference>
<dbReference type="OrthoDB" id="8543772at2"/>
<name>A0A1H7CQ47_9BURK</name>
<organism evidence="5 6">
    <name type="scientific">Paraburkholderia diazotrophica</name>
    <dbReference type="NCBI Taxonomy" id="667676"/>
    <lineage>
        <taxon>Bacteria</taxon>
        <taxon>Pseudomonadati</taxon>
        <taxon>Pseudomonadota</taxon>
        <taxon>Betaproteobacteria</taxon>
        <taxon>Burkholderiales</taxon>
        <taxon>Burkholderiaceae</taxon>
        <taxon>Paraburkholderia</taxon>
    </lineage>
</organism>
<dbReference type="Gene3D" id="3.40.50.880">
    <property type="match status" value="1"/>
</dbReference>
<evidence type="ECO:0000313" key="6">
    <source>
        <dbReference type="Proteomes" id="UP000198866"/>
    </source>
</evidence>
<keyword evidence="1" id="KW-0805">Transcription regulation</keyword>
<accession>A0A1H7CQ47</accession>
<dbReference type="SUPFAM" id="SSF46689">
    <property type="entry name" value="Homeodomain-like"/>
    <property type="match status" value="2"/>
</dbReference>
<dbReference type="SUPFAM" id="SSF52317">
    <property type="entry name" value="Class I glutamine amidotransferase-like"/>
    <property type="match status" value="1"/>
</dbReference>
<dbReference type="GO" id="GO:0003700">
    <property type="term" value="F:DNA-binding transcription factor activity"/>
    <property type="evidence" value="ECO:0007669"/>
    <property type="project" value="InterPro"/>
</dbReference>
<evidence type="ECO:0000313" key="5">
    <source>
        <dbReference type="EMBL" id="SEJ88850.1"/>
    </source>
</evidence>
<dbReference type="Pfam" id="PF12833">
    <property type="entry name" value="HTH_18"/>
    <property type="match status" value="1"/>
</dbReference>
<sequence length="324" mass="35332">MKDVAALVLPGGYLSSVGALVDGFALIARHVFTQFAPPYRHTMKTRVRLLGATAGGLEFAGGRKMDSDGDLLGDAEYSIVYVPAFSVASEEALVTLLDHAQPVTEWLRWQRARGAVLAGSGTGVLLLAQAGFLDGGPAAVPRVLRGLLRSRYPKVRVDTGATMAEHGGVYTCSVPASEWQLVARLVDRAISPHTAQWLASTTGTDGEREEGRLSSDDPLVSSAQFWLAQRFAQDFKISELAEMLAVSHATLLRRFTRSLGMTPRAYASSLRIESAKRMLRNTQVSIDQIAVMVGYSDVRAFRKIFHKYVSMSPSAYRRRGADRE</sequence>
<evidence type="ECO:0000259" key="4">
    <source>
        <dbReference type="PROSITE" id="PS01124"/>
    </source>
</evidence>
<dbReference type="PANTHER" id="PTHR43280">
    <property type="entry name" value="ARAC-FAMILY TRANSCRIPTIONAL REGULATOR"/>
    <property type="match status" value="1"/>
</dbReference>
<dbReference type="AlphaFoldDB" id="A0A1H7CQ47"/>
<proteinExistence type="predicted"/>
<protein>
    <submittedName>
        <fullName evidence="5">Transcriptional regulator, AraC family with amidase-like domain</fullName>
    </submittedName>
</protein>
<evidence type="ECO:0000256" key="3">
    <source>
        <dbReference type="ARBA" id="ARBA00023163"/>
    </source>
</evidence>
<dbReference type="InterPro" id="IPR009057">
    <property type="entry name" value="Homeodomain-like_sf"/>
</dbReference>
<gene>
    <name evidence="5" type="ORF">SAMN05192539_102222</name>
</gene>
<dbReference type="InterPro" id="IPR029062">
    <property type="entry name" value="Class_I_gatase-like"/>
</dbReference>
<dbReference type="SMART" id="SM00342">
    <property type="entry name" value="HTH_ARAC"/>
    <property type="match status" value="1"/>
</dbReference>
<dbReference type="STRING" id="667676.SAMN05192539_102222"/>
<keyword evidence="2" id="KW-0238">DNA-binding</keyword>
<dbReference type="Proteomes" id="UP000198866">
    <property type="component" value="Unassembled WGS sequence"/>
</dbReference>
<dbReference type="InterPro" id="IPR018060">
    <property type="entry name" value="HTH_AraC"/>
</dbReference>
<dbReference type="Gene3D" id="1.10.10.60">
    <property type="entry name" value="Homeodomain-like"/>
    <property type="match status" value="2"/>
</dbReference>
<dbReference type="PROSITE" id="PS01124">
    <property type="entry name" value="HTH_ARAC_FAMILY_2"/>
    <property type="match status" value="1"/>
</dbReference>